<dbReference type="OMA" id="ITREWIM"/>
<evidence type="ECO:0000313" key="4">
    <source>
        <dbReference type="EMBL" id="EFA76747.1"/>
    </source>
</evidence>
<evidence type="ECO:0000256" key="1">
    <source>
        <dbReference type="PROSITE-ProRule" id="PRU00475"/>
    </source>
</evidence>
<dbReference type="STRING" id="670386.D3BN87"/>
<dbReference type="InParanoid" id="D3BN87"/>
<organism evidence="4 5">
    <name type="scientific">Heterostelium pallidum (strain ATCC 26659 / Pp 5 / PN500)</name>
    <name type="common">Cellular slime mold</name>
    <name type="synonym">Polysphondylium pallidum</name>
    <dbReference type="NCBI Taxonomy" id="670386"/>
    <lineage>
        <taxon>Eukaryota</taxon>
        <taxon>Amoebozoa</taxon>
        <taxon>Evosea</taxon>
        <taxon>Eumycetozoa</taxon>
        <taxon>Dictyostelia</taxon>
        <taxon>Acytosteliales</taxon>
        <taxon>Acytosteliaceae</taxon>
        <taxon>Heterostelium</taxon>
    </lineage>
</organism>
<evidence type="ECO:0000313" key="5">
    <source>
        <dbReference type="Proteomes" id="UP000001396"/>
    </source>
</evidence>
<accession>D3BN87</accession>
<feature type="compositionally biased region" description="Low complexity" evidence="2">
    <location>
        <begin position="143"/>
        <end position="164"/>
    </location>
</feature>
<dbReference type="PANTHER" id="PTHR15546">
    <property type="entry name" value="BROMODOMAIN ADJACENT TO ZINC FINGER DOMAIN, 2A"/>
    <property type="match status" value="1"/>
</dbReference>
<dbReference type="Proteomes" id="UP000001396">
    <property type="component" value="Unassembled WGS sequence"/>
</dbReference>
<dbReference type="GO" id="GO:0005634">
    <property type="term" value="C:nucleus"/>
    <property type="evidence" value="ECO:0007669"/>
    <property type="project" value="UniProtKB-SubCell"/>
</dbReference>
<comment type="subcellular location">
    <subcellularLocation>
        <location evidence="1">Nucleus</location>
    </subcellularLocation>
</comment>
<evidence type="ECO:0000259" key="3">
    <source>
        <dbReference type="PROSITE" id="PS51136"/>
    </source>
</evidence>
<feature type="compositionally biased region" description="Low complexity" evidence="2">
    <location>
        <begin position="226"/>
        <end position="265"/>
    </location>
</feature>
<feature type="compositionally biased region" description="Low complexity" evidence="2">
    <location>
        <begin position="273"/>
        <end position="282"/>
    </location>
</feature>
<comment type="caution">
    <text evidence="4">The sequence shown here is derived from an EMBL/GenBank/DDBJ whole genome shotgun (WGS) entry which is preliminary data.</text>
</comment>
<dbReference type="PROSITE" id="PS51136">
    <property type="entry name" value="WAC"/>
    <property type="match status" value="1"/>
</dbReference>
<keyword evidence="1" id="KW-0539">Nucleus</keyword>
<gene>
    <name evidence="4" type="ORF">PPL_09498</name>
</gene>
<dbReference type="GeneID" id="31364973"/>
<dbReference type="AlphaFoldDB" id="D3BN87"/>
<name>D3BN87_HETP5</name>
<keyword evidence="5" id="KW-1185">Reference proteome</keyword>
<feature type="region of interest" description="Disordered" evidence="2">
    <location>
        <begin position="139"/>
        <end position="289"/>
    </location>
</feature>
<dbReference type="EMBL" id="ADBJ01000044">
    <property type="protein sequence ID" value="EFA76747.1"/>
    <property type="molecule type" value="Genomic_DNA"/>
</dbReference>
<dbReference type="Pfam" id="PF10537">
    <property type="entry name" value="WAC_Acf1_DNA_bd"/>
    <property type="match status" value="1"/>
</dbReference>
<sequence>MPLLGKEHHELGKTKGKPNREYFMIRFTGELFKTYPDYIDCLESYRQRKWTCSITNKSNLTYEEALLSEKKAFDKVAKFSDVLYPHFLKLIQYKESTLDDLRDSIYDYLNEHYFVGEQVTFKAENTKYTGRILEVITDEDSDTSSSSYSSSSSYTSSSSYSDSSSDTEHKDKKKNDKDNKDNNTDNKHKDKSTDKEKDKDSNKDNEKEKEKEKEKSKDKESKDKNNNTTTTTTTTTTTSSSSSTTNGNTKKENGTSTTSSSSSKYSDSESDSDSSYTSSSSIDESKTKYLILVEGKGTKKLTVHIKDIM</sequence>
<dbReference type="InterPro" id="IPR013136">
    <property type="entry name" value="WSTF_Acf1_Cbp146"/>
</dbReference>
<feature type="compositionally biased region" description="Basic and acidic residues" evidence="2">
    <location>
        <begin position="166"/>
        <end position="225"/>
    </location>
</feature>
<proteinExistence type="predicted"/>
<protein>
    <submittedName>
        <fullName evidence="4">DDT domain-containing protein</fullName>
    </submittedName>
</protein>
<evidence type="ECO:0000256" key="2">
    <source>
        <dbReference type="SAM" id="MobiDB-lite"/>
    </source>
</evidence>
<dbReference type="PANTHER" id="PTHR15546:SF2">
    <property type="entry name" value="DDT DOMAIN-CONTAINING PROTEIN DDB_G0282237"/>
    <property type="match status" value="1"/>
</dbReference>
<feature type="domain" description="WAC" evidence="3">
    <location>
        <begin position="20"/>
        <end position="125"/>
    </location>
</feature>
<dbReference type="InterPro" id="IPR053271">
    <property type="entry name" value="DDT_domain"/>
</dbReference>
<reference evidence="4 5" key="1">
    <citation type="journal article" date="2011" name="Genome Res.">
        <title>Phylogeny-wide analysis of social amoeba genomes highlights ancient origins for complex intercellular communication.</title>
        <authorList>
            <person name="Heidel A.J."/>
            <person name="Lawal H.M."/>
            <person name="Felder M."/>
            <person name="Schilde C."/>
            <person name="Helps N.R."/>
            <person name="Tunggal B."/>
            <person name="Rivero F."/>
            <person name="John U."/>
            <person name="Schleicher M."/>
            <person name="Eichinger L."/>
            <person name="Platzer M."/>
            <person name="Noegel A.A."/>
            <person name="Schaap P."/>
            <person name="Gloeckner G."/>
        </authorList>
    </citation>
    <scope>NUCLEOTIDE SEQUENCE [LARGE SCALE GENOMIC DNA]</scope>
    <source>
        <strain evidence="5">ATCC 26659 / Pp 5 / PN500</strain>
    </source>
</reference>
<dbReference type="RefSeq" id="XP_020428879.1">
    <property type="nucleotide sequence ID" value="XM_020580292.1"/>
</dbReference>